<feature type="compositionally biased region" description="Basic and acidic residues" evidence="3">
    <location>
        <begin position="207"/>
        <end position="218"/>
    </location>
</feature>
<keyword evidence="6" id="KW-1185">Reference proteome</keyword>
<dbReference type="Pfam" id="PF00730">
    <property type="entry name" value="HhH-GPD"/>
    <property type="match status" value="1"/>
</dbReference>
<feature type="region of interest" description="Disordered" evidence="3">
    <location>
        <begin position="193"/>
        <end position="222"/>
    </location>
</feature>
<feature type="compositionally biased region" description="Low complexity" evidence="3">
    <location>
        <begin position="197"/>
        <end position="206"/>
    </location>
</feature>
<evidence type="ECO:0000259" key="4">
    <source>
        <dbReference type="SMART" id="SM00478"/>
    </source>
</evidence>
<evidence type="ECO:0000313" key="5">
    <source>
        <dbReference type="EMBL" id="KAL3641469.1"/>
    </source>
</evidence>
<organism evidence="5 6">
    <name type="scientific">Castilleja foliolosa</name>
    <dbReference type="NCBI Taxonomy" id="1961234"/>
    <lineage>
        <taxon>Eukaryota</taxon>
        <taxon>Viridiplantae</taxon>
        <taxon>Streptophyta</taxon>
        <taxon>Embryophyta</taxon>
        <taxon>Tracheophyta</taxon>
        <taxon>Spermatophyta</taxon>
        <taxon>Magnoliopsida</taxon>
        <taxon>eudicotyledons</taxon>
        <taxon>Gunneridae</taxon>
        <taxon>Pentapetalae</taxon>
        <taxon>asterids</taxon>
        <taxon>lamiids</taxon>
        <taxon>Lamiales</taxon>
        <taxon>Orobanchaceae</taxon>
        <taxon>Pedicularideae</taxon>
        <taxon>Castillejinae</taxon>
        <taxon>Castilleja</taxon>
    </lineage>
</organism>
<dbReference type="GO" id="GO:0005634">
    <property type="term" value="C:nucleus"/>
    <property type="evidence" value="ECO:0007669"/>
    <property type="project" value="UniProtKB-SubCell"/>
</dbReference>
<comment type="caution">
    <text evidence="5">The sequence shown here is derived from an EMBL/GenBank/DDBJ whole genome shotgun (WGS) entry which is preliminary data.</text>
</comment>
<proteinExistence type="predicted"/>
<evidence type="ECO:0000256" key="1">
    <source>
        <dbReference type="ARBA" id="ARBA00004123"/>
    </source>
</evidence>
<feature type="region of interest" description="Disordered" evidence="3">
    <location>
        <begin position="85"/>
        <end position="104"/>
    </location>
</feature>
<evidence type="ECO:0000313" key="6">
    <source>
        <dbReference type="Proteomes" id="UP001632038"/>
    </source>
</evidence>
<feature type="domain" description="HhH-GPD" evidence="4">
    <location>
        <begin position="288"/>
        <end position="404"/>
    </location>
</feature>
<dbReference type="PANTHER" id="PTHR15074">
    <property type="entry name" value="METHYL-CPG-BINDING PROTEIN"/>
    <property type="match status" value="1"/>
</dbReference>
<dbReference type="FunFam" id="1.10.340.30:FF:000007">
    <property type="entry name" value="Methyl-CpG-binding domain protein 4"/>
    <property type="match status" value="1"/>
</dbReference>
<dbReference type="Proteomes" id="UP001632038">
    <property type="component" value="Unassembled WGS sequence"/>
</dbReference>
<sequence>MANYDYNFLNSPSNGIGYLLCVDEQRNTKKPPNFSKKCVNVGGILGIDNNYGESKKNEKISVRRGRKQSKYNSVKDESNICSNASLIGDDDNHKRKRKRSRKNDMKVEQVLSYNKISRLSDGIENEDKSEVVVSPYFKNKKCDGEEMRKVSIVNRDNCEIEKLSVDDFLSQFAYSGGKCCYNQTVKDDDDVVVGNQTANSSSSNTSDDVKKENGENGKVKSGKKARVVSPYFVKIESNSIFLTSFKKKDEAYKRKSRDNNWIPPRSPFNLLQEDHAFDPWRVLVICMLLNQTTGRQVGRVLSNFFQLCPNANAALEVATEEIEEVIRTLGLHKKRALGIQRFSQEYLNESWSHVTELSGVGKYAADAYAIFCTGKWDRVRPVDHMLVKYWEFISGNLHVKFTPQN</sequence>
<dbReference type="GO" id="GO:0003677">
    <property type="term" value="F:DNA binding"/>
    <property type="evidence" value="ECO:0007669"/>
    <property type="project" value="UniProtKB-ARBA"/>
</dbReference>
<comment type="subcellular location">
    <subcellularLocation>
        <location evidence="1">Nucleus</location>
    </subcellularLocation>
</comment>
<reference evidence="6" key="1">
    <citation type="journal article" date="2024" name="IScience">
        <title>Strigolactones Initiate the Formation of Haustorium-like Structures in Castilleja.</title>
        <authorList>
            <person name="Buerger M."/>
            <person name="Peterson D."/>
            <person name="Chory J."/>
        </authorList>
    </citation>
    <scope>NUCLEOTIDE SEQUENCE [LARGE SCALE GENOMIC DNA]</scope>
</reference>
<name>A0ABD3DKC5_9LAMI</name>
<dbReference type="Gene3D" id="1.10.340.30">
    <property type="entry name" value="Hypothetical protein, domain 2"/>
    <property type="match status" value="1"/>
</dbReference>
<dbReference type="InterPro" id="IPR045138">
    <property type="entry name" value="MeCP2/MBD4"/>
</dbReference>
<accession>A0ABD3DKC5</accession>
<evidence type="ECO:0000256" key="3">
    <source>
        <dbReference type="SAM" id="MobiDB-lite"/>
    </source>
</evidence>
<dbReference type="PANTHER" id="PTHR15074:SF0">
    <property type="entry name" value="METHYL-CPG-BINDING DOMAIN PROTEIN 4-LIKE PROTEIN"/>
    <property type="match status" value="1"/>
</dbReference>
<keyword evidence="2" id="KW-0539">Nucleus</keyword>
<dbReference type="SUPFAM" id="SSF48150">
    <property type="entry name" value="DNA-glycosylase"/>
    <property type="match status" value="1"/>
</dbReference>
<dbReference type="EMBL" id="JAVIJP010000017">
    <property type="protein sequence ID" value="KAL3641469.1"/>
    <property type="molecule type" value="Genomic_DNA"/>
</dbReference>
<dbReference type="InterPro" id="IPR003265">
    <property type="entry name" value="HhH-GPD_domain"/>
</dbReference>
<dbReference type="InterPro" id="IPR011257">
    <property type="entry name" value="DNA_glycosylase"/>
</dbReference>
<protein>
    <recommendedName>
        <fullName evidence="4">HhH-GPD domain-containing protein</fullName>
    </recommendedName>
</protein>
<gene>
    <name evidence="5" type="ORF">CASFOL_016437</name>
</gene>
<dbReference type="SMART" id="SM00478">
    <property type="entry name" value="ENDO3c"/>
    <property type="match status" value="1"/>
</dbReference>
<evidence type="ECO:0000256" key="2">
    <source>
        <dbReference type="ARBA" id="ARBA00023242"/>
    </source>
</evidence>
<dbReference type="AlphaFoldDB" id="A0ABD3DKC5"/>